<sequence length="269" mass="28541">MFEGAFTDKIALVTGASRGIGRATALTFARGGADVVVHYHRSQAMAEEVAGTVRGLGRRAVVVGANLEAPEEIARLFDEVGAMFGALDIFVANHAATAFKSTLEVKPHHLQRTFDLIVRSLVLCVQRAVPLMRGREGAIVTIGGQGTVECLPNYALLAAAKGAMETWTRYLAYELARDGITANCVSPGVILTDSARFYGGDRFAEFDRLVSAYTPRGRMGSPEDVAAVVAFLCTPAARYVMGQTIVVDGGLGLVTAPFEAFRLGGEGRA</sequence>
<name>A0A537K152_9BACT</name>
<dbReference type="PANTHER" id="PTHR43639">
    <property type="entry name" value="OXIDOREDUCTASE, SHORT-CHAIN DEHYDROGENASE/REDUCTASE FAMILY (AFU_ORTHOLOGUE AFUA_5G02870)"/>
    <property type="match status" value="1"/>
</dbReference>
<evidence type="ECO:0000256" key="1">
    <source>
        <dbReference type="ARBA" id="ARBA00006484"/>
    </source>
</evidence>
<dbReference type="AlphaFoldDB" id="A0A537K152"/>
<evidence type="ECO:0000313" key="4">
    <source>
        <dbReference type="Proteomes" id="UP000318509"/>
    </source>
</evidence>
<evidence type="ECO:0000256" key="2">
    <source>
        <dbReference type="ARBA" id="ARBA00023002"/>
    </source>
</evidence>
<dbReference type="SUPFAM" id="SSF51735">
    <property type="entry name" value="NAD(P)-binding Rossmann-fold domains"/>
    <property type="match status" value="1"/>
</dbReference>
<accession>A0A537K152</accession>
<proteinExistence type="inferred from homology"/>
<keyword evidence="2" id="KW-0560">Oxidoreductase</keyword>
<protein>
    <submittedName>
        <fullName evidence="3">SDR family oxidoreductase</fullName>
    </submittedName>
</protein>
<dbReference type="InterPro" id="IPR002347">
    <property type="entry name" value="SDR_fam"/>
</dbReference>
<dbReference type="Pfam" id="PF13561">
    <property type="entry name" value="adh_short_C2"/>
    <property type="match status" value="1"/>
</dbReference>
<comment type="caution">
    <text evidence="3">The sequence shown here is derived from an EMBL/GenBank/DDBJ whole genome shotgun (WGS) entry which is preliminary data.</text>
</comment>
<evidence type="ECO:0000313" key="3">
    <source>
        <dbReference type="EMBL" id="TMI89206.1"/>
    </source>
</evidence>
<dbReference type="Proteomes" id="UP000318509">
    <property type="component" value="Unassembled WGS sequence"/>
</dbReference>
<dbReference type="PRINTS" id="PR00081">
    <property type="entry name" value="GDHRDH"/>
</dbReference>
<organism evidence="3 4">
    <name type="scientific">Candidatus Segetimicrobium genomatis</name>
    <dbReference type="NCBI Taxonomy" id="2569760"/>
    <lineage>
        <taxon>Bacteria</taxon>
        <taxon>Bacillati</taxon>
        <taxon>Candidatus Sysuimicrobiota</taxon>
        <taxon>Candidatus Sysuimicrobiia</taxon>
        <taxon>Candidatus Sysuimicrobiales</taxon>
        <taxon>Candidatus Segetimicrobiaceae</taxon>
        <taxon>Candidatus Segetimicrobium</taxon>
    </lineage>
</organism>
<dbReference type="EMBL" id="VBAK01000128">
    <property type="protein sequence ID" value="TMI89206.1"/>
    <property type="molecule type" value="Genomic_DNA"/>
</dbReference>
<dbReference type="FunFam" id="3.40.50.720:FF:000084">
    <property type="entry name" value="Short-chain dehydrogenase reductase"/>
    <property type="match status" value="1"/>
</dbReference>
<dbReference type="Gene3D" id="3.40.50.720">
    <property type="entry name" value="NAD(P)-binding Rossmann-like Domain"/>
    <property type="match status" value="1"/>
</dbReference>
<comment type="similarity">
    <text evidence="1">Belongs to the short-chain dehydrogenases/reductases (SDR) family.</text>
</comment>
<dbReference type="PANTHER" id="PTHR43639:SF1">
    <property type="entry name" value="SHORT-CHAIN DEHYDROGENASE_REDUCTASE FAMILY PROTEIN"/>
    <property type="match status" value="1"/>
</dbReference>
<gene>
    <name evidence="3" type="ORF">E6H00_10425</name>
</gene>
<reference evidence="3 4" key="1">
    <citation type="journal article" date="2019" name="Nat. Microbiol.">
        <title>Mediterranean grassland soil C-N compound turnover is dependent on rainfall and depth, and is mediated by genomically divergent microorganisms.</title>
        <authorList>
            <person name="Diamond S."/>
            <person name="Andeer P.F."/>
            <person name="Li Z."/>
            <person name="Crits-Christoph A."/>
            <person name="Burstein D."/>
            <person name="Anantharaman K."/>
            <person name="Lane K.R."/>
            <person name="Thomas B.C."/>
            <person name="Pan C."/>
            <person name="Northen T.R."/>
            <person name="Banfield J.F."/>
        </authorList>
    </citation>
    <scope>NUCLEOTIDE SEQUENCE [LARGE SCALE GENOMIC DNA]</scope>
    <source>
        <strain evidence="3">NP_3</strain>
    </source>
</reference>
<dbReference type="GO" id="GO:0016491">
    <property type="term" value="F:oxidoreductase activity"/>
    <property type="evidence" value="ECO:0007669"/>
    <property type="project" value="UniProtKB-KW"/>
</dbReference>
<dbReference type="InterPro" id="IPR036291">
    <property type="entry name" value="NAD(P)-bd_dom_sf"/>
</dbReference>